<sequence>MTLADIDWPMILAGLGLFLFGIEYMGDGLKGYSGDKMKDIIDKYTSSPFKGIVIGAFVTCLIQSSSGTTALAIGLIRSGLMTLEQSIGIIMGANIGTVITSVFVGLKVSQYAVYFIILGAAFLMFSKNKKTKYMGQIIFGFGCLFYGLELMGDNLANISKVPEFTQVANYLSQNPWLGLLGGTLLTTAVQSSAAVIAIAQQMYGAGAIGLSIALPFLFGSNIGTTITAVLASFGGTVPAKRAAFFHVLFNVVGSLLFMIVLSPFTLLIEWLAGALNILPELQLSVAHGIFNVVTTAFFFPLIPAIVKLIKKILPSSKKEINMDLSELDQNVVQLFPSHALAIAKNKIIEMGHITIEAVEGIRAYFETKNPLAKDGVYEMENAINTLDSKITEYLVLISHETLNDHDSNDYLANMKTIKDFERIGDLCINIVKYYEAIYDEKEDFSPEAREDLEAMMDMVIDMLNHAVKAFDTHDLDDIVYVDDKEADLDYFNKKAKQRHIKRVGRKIENSALVNSTYVDILANLERMGDHCQNISESYLLDESAYLNEEPESAFSK</sequence>
<evidence type="ECO:0000256" key="2">
    <source>
        <dbReference type="ARBA" id="ARBA00022475"/>
    </source>
</evidence>
<evidence type="ECO:0000256" key="6">
    <source>
        <dbReference type="SAM" id="Phobius"/>
    </source>
</evidence>
<protein>
    <submittedName>
        <fullName evidence="9">Na/Pi cotransporter family protein</fullName>
    </submittedName>
</protein>
<feature type="domain" description="PhoU" evidence="7">
    <location>
        <begin position="347"/>
        <end position="432"/>
    </location>
</feature>
<dbReference type="AlphaFoldDB" id="A0A3E3EFH8"/>
<gene>
    <name evidence="9" type="ORF">DXB93_07765</name>
    <name evidence="8" type="ORF">PM738_09195</name>
</gene>
<keyword evidence="5 6" id="KW-0472">Membrane</keyword>
<reference evidence="8" key="2">
    <citation type="submission" date="2023-01" db="EMBL/GenBank/DDBJ databases">
        <title>Human gut microbiome strain richness.</title>
        <authorList>
            <person name="Chen-Liaw A."/>
        </authorList>
    </citation>
    <scope>NUCLEOTIDE SEQUENCE</scope>
    <source>
        <strain evidence="8">1001217st2_G6_1001217B_191108</strain>
    </source>
</reference>
<dbReference type="PANTHER" id="PTHR10010:SF46">
    <property type="entry name" value="SODIUM-DEPENDENT PHOSPHATE TRANSPORT PROTEIN 2B"/>
    <property type="match status" value="1"/>
</dbReference>
<feature type="transmembrane region" description="Helical" evidence="6">
    <location>
        <begin position="243"/>
        <end position="268"/>
    </location>
</feature>
<dbReference type="GO" id="GO:0005886">
    <property type="term" value="C:plasma membrane"/>
    <property type="evidence" value="ECO:0007669"/>
    <property type="project" value="UniProtKB-SubCell"/>
</dbReference>
<dbReference type="InterPro" id="IPR026022">
    <property type="entry name" value="PhoU_dom"/>
</dbReference>
<dbReference type="Proteomes" id="UP001211987">
    <property type="component" value="Unassembled WGS sequence"/>
</dbReference>
<proteinExistence type="predicted"/>
<accession>A0A3E3EFH8</accession>
<feature type="transmembrane region" description="Helical" evidence="6">
    <location>
        <begin position="288"/>
        <end position="309"/>
    </location>
</feature>
<feature type="transmembrane region" description="Helical" evidence="6">
    <location>
        <begin position="133"/>
        <end position="155"/>
    </location>
</feature>
<evidence type="ECO:0000259" key="7">
    <source>
        <dbReference type="Pfam" id="PF01895"/>
    </source>
</evidence>
<comment type="caution">
    <text evidence="9">The sequence shown here is derived from an EMBL/GenBank/DDBJ whole genome shotgun (WGS) entry which is preliminary data.</text>
</comment>
<dbReference type="Gene3D" id="1.20.58.220">
    <property type="entry name" value="Phosphate transport system protein phou homolog 2, domain 2"/>
    <property type="match status" value="1"/>
</dbReference>
<reference evidence="9 10" key="1">
    <citation type="submission" date="2018-08" db="EMBL/GenBank/DDBJ databases">
        <title>A genome reference for cultivated species of the human gut microbiota.</title>
        <authorList>
            <person name="Zou Y."/>
            <person name="Xue W."/>
            <person name="Luo G."/>
        </authorList>
    </citation>
    <scope>NUCLEOTIDE SEQUENCE [LARGE SCALE GENOMIC DNA]</scope>
    <source>
        <strain evidence="9 10">OM06-4</strain>
    </source>
</reference>
<evidence type="ECO:0000256" key="4">
    <source>
        <dbReference type="ARBA" id="ARBA00022989"/>
    </source>
</evidence>
<dbReference type="RefSeq" id="WP_003538149.1">
    <property type="nucleotide sequence ID" value="NZ_AP031443.1"/>
</dbReference>
<feature type="transmembrane region" description="Helical" evidence="6">
    <location>
        <begin position="86"/>
        <end position="104"/>
    </location>
</feature>
<dbReference type="Pfam" id="PF02690">
    <property type="entry name" value="Na_Pi_cotrans"/>
    <property type="match status" value="1"/>
</dbReference>
<feature type="transmembrane region" description="Helical" evidence="6">
    <location>
        <begin position="6"/>
        <end position="26"/>
    </location>
</feature>
<dbReference type="NCBIfam" id="NF037997">
    <property type="entry name" value="Na_Pi_symport"/>
    <property type="match status" value="1"/>
</dbReference>
<feature type="transmembrane region" description="Helical" evidence="6">
    <location>
        <begin position="176"/>
        <end position="199"/>
    </location>
</feature>
<evidence type="ECO:0000256" key="1">
    <source>
        <dbReference type="ARBA" id="ARBA00004651"/>
    </source>
</evidence>
<organism evidence="9 10">
    <name type="scientific">Thomasclavelia ramosa</name>
    <dbReference type="NCBI Taxonomy" id="1547"/>
    <lineage>
        <taxon>Bacteria</taxon>
        <taxon>Bacillati</taxon>
        <taxon>Bacillota</taxon>
        <taxon>Erysipelotrichia</taxon>
        <taxon>Erysipelotrichales</taxon>
        <taxon>Coprobacillaceae</taxon>
        <taxon>Thomasclavelia</taxon>
    </lineage>
</organism>
<dbReference type="Pfam" id="PF01895">
    <property type="entry name" value="PhoU"/>
    <property type="match status" value="2"/>
</dbReference>
<dbReference type="SUPFAM" id="SSF109755">
    <property type="entry name" value="PhoU-like"/>
    <property type="match status" value="1"/>
</dbReference>
<dbReference type="GO" id="GO:0005436">
    <property type="term" value="F:sodium:phosphate symporter activity"/>
    <property type="evidence" value="ECO:0007669"/>
    <property type="project" value="InterPro"/>
</dbReference>
<dbReference type="GO" id="GO:0044341">
    <property type="term" value="P:sodium-dependent phosphate transport"/>
    <property type="evidence" value="ECO:0007669"/>
    <property type="project" value="InterPro"/>
</dbReference>
<dbReference type="Proteomes" id="UP000261032">
    <property type="component" value="Unassembled WGS sequence"/>
</dbReference>
<evidence type="ECO:0000313" key="10">
    <source>
        <dbReference type="Proteomes" id="UP000261032"/>
    </source>
</evidence>
<keyword evidence="4 6" id="KW-1133">Transmembrane helix</keyword>
<feature type="transmembrane region" description="Helical" evidence="6">
    <location>
        <begin position="47"/>
        <end position="66"/>
    </location>
</feature>
<comment type="subcellular location">
    <subcellularLocation>
        <location evidence="1">Cell membrane</location>
        <topology evidence="1">Multi-pass membrane protein</topology>
    </subcellularLocation>
</comment>
<dbReference type="EMBL" id="JAQLKE010000012">
    <property type="protein sequence ID" value="MDB7083975.1"/>
    <property type="molecule type" value="Genomic_DNA"/>
</dbReference>
<dbReference type="InterPro" id="IPR038078">
    <property type="entry name" value="PhoU-like_sf"/>
</dbReference>
<evidence type="ECO:0000313" key="9">
    <source>
        <dbReference type="EMBL" id="RGD86050.1"/>
    </source>
</evidence>
<dbReference type="InterPro" id="IPR003841">
    <property type="entry name" value="Na/Pi_transpt"/>
</dbReference>
<feature type="transmembrane region" description="Helical" evidence="6">
    <location>
        <begin position="205"/>
        <end position="231"/>
    </location>
</feature>
<feature type="transmembrane region" description="Helical" evidence="6">
    <location>
        <begin position="111"/>
        <end position="127"/>
    </location>
</feature>
<name>A0A3E3EFH8_9FIRM</name>
<feature type="domain" description="PhoU" evidence="7">
    <location>
        <begin position="453"/>
        <end position="536"/>
    </location>
</feature>
<dbReference type="EMBL" id="QUSL01000009">
    <property type="protein sequence ID" value="RGD86050.1"/>
    <property type="molecule type" value="Genomic_DNA"/>
</dbReference>
<keyword evidence="2" id="KW-1003">Cell membrane</keyword>
<keyword evidence="3 6" id="KW-0812">Transmembrane</keyword>
<dbReference type="PANTHER" id="PTHR10010">
    <property type="entry name" value="SOLUTE CARRIER FAMILY 34 SODIUM PHOSPHATE , MEMBER 2-RELATED"/>
    <property type="match status" value="1"/>
</dbReference>
<evidence type="ECO:0000256" key="3">
    <source>
        <dbReference type="ARBA" id="ARBA00022692"/>
    </source>
</evidence>
<evidence type="ECO:0000256" key="5">
    <source>
        <dbReference type="ARBA" id="ARBA00023136"/>
    </source>
</evidence>
<dbReference type="GeneID" id="64195947"/>
<evidence type="ECO:0000313" key="8">
    <source>
        <dbReference type="EMBL" id="MDB7083975.1"/>
    </source>
</evidence>